<proteinExistence type="predicted"/>
<comment type="caution">
    <text evidence="5">The sequence shown here is derived from an EMBL/GenBank/DDBJ whole genome shotgun (WGS) entry which is preliminary data.</text>
</comment>
<accession>A0AAV7ARP9</accession>
<dbReference type="InterPro" id="IPR036116">
    <property type="entry name" value="FN3_sf"/>
</dbReference>
<feature type="domain" description="Fibronectin type-III" evidence="4">
    <location>
        <begin position="121"/>
        <end position="215"/>
    </location>
</feature>
<feature type="compositionally biased region" description="Low complexity" evidence="1">
    <location>
        <begin position="40"/>
        <end position="53"/>
    </location>
</feature>
<dbReference type="EMBL" id="WNYA01000007">
    <property type="protein sequence ID" value="KAG8564244.1"/>
    <property type="molecule type" value="Genomic_DNA"/>
</dbReference>
<keyword evidence="2" id="KW-0812">Transmembrane</keyword>
<feature type="signal peptide" evidence="3">
    <location>
        <begin position="1"/>
        <end position="20"/>
    </location>
</feature>
<dbReference type="Proteomes" id="UP000824782">
    <property type="component" value="Unassembled WGS sequence"/>
</dbReference>
<dbReference type="SMART" id="SM00060">
    <property type="entry name" value="FN3"/>
    <property type="match status" value="1"/>
</dbReference>
<evidence type="ECO:0000256" key="3">
    <source>
        <dbReference type="SAM" id="SignalP"/>
    </source>
</evidence>
<name>A0AAV7ARP9_ENGPU</name>
<protein>
    <recommendedName>
        <fullName evidence="4">Fibronectin type-III domain-containing protein</fullName>
    </recommendedName>
</protein>
<evidence type="ECO:0000313" key="5">
    <source>
        <dbReference type="EMBL" id="KAG8564244.1"/>
    </source>
</evidence>
<keyword evidence="3" id="KW-0732">Signal</keyword>
<evidence type="ECO:0000313" key="6">
    <source>
        <dbReference type="Proteomes" id="UP000824782"/>
    </source>
</evidence>
<dbReference type="SUPFAM" id="SSF49265">
    <property type="entry name" value="Fibronectin type III"/>
    <property type="match status" value="1"/>
</dbReference>
<keyword evidence="2" id="KW-0472">Membrane</keyword>
<dbReference type="Gene3D" id="2.60.40.10">
    <property type="entry name" value="Immunoglobulins"/>
    <property type="match status" value="1"/>
</dbReference>
<dbReference type="AlphaFoldDB" id="A0AAV7ARP9"/>
<keyword evidence="6" id="KW-1185">Reference proteome</keyword>
<feature type="compositionally biased region" description="Polar residues" evidence="1">
    <location>
        <begin position="29"/>
        <end position="39"/>
    </location>
</feature>
<keyword evidence="2" id="KW-1133">Transmembrane helix</keyword>
<dbReference type="CDD" id="cd00063">
    <property type="entry name" value="FN3"/>
    <property type="match status" value="1"/>
</dbReference>
<evidence type="ECO:0000256" key="1">
    <source>
        <dbReference type="SAM" id="MobiDB-lite"/>
    </source>
</evidence>
<organism evidence="5 6">
    <name type="scientific">Engystomops pustulosus</name>
    <name type="common">Tungara frog</name>
    <name type="synonym">Physalaemus pustulosus</name>
    <dbReference type="NCBI Taxonomy" id="76066"/>
    <lineage>
        <taxon>Eukaryota</taxon>
        <taxon>Metazoa</taxon>
        <taxon>Chordata</taxon>
        <taxon>Craniata</taxon>
        <taxon>Vertebrata</taxon>
        <taxon>Euteleostomi</taxon>
        <taxon>Amphibia</taxon>
        <taxon>Batrachia</taxon>
        <taxon>Anura</taxon>
        <taxon>Neobatrachia</taxon>
        <taxon>Hyloidea</taxon>
        <taxon>Leptodactylidae</taxon>
        <taxon>Leiuperinae</taxon>
        <taxon>Engystomops</taxon>
    </lineage>
</organism>
<dbReference type="InterPro" id="IPR013783">
    <property type="entry name" value="Ig-like_fold"/>
</dbReference>
<reference evidence="5" key="1">
    <citation type="thesis" date="2020" institute="ProQuest LLC" country="789 East Eisenhower Parkway, Ann Arbor, MI, USA">
        <title>Comparative Genomics and Chromosome Evolution.</title>
        <authorList>
            <person name="Mudd A.B."/>
        </authorList>
    </citation>
    <scope>NUCLEOTIDE SEQUENCE</scope>
    <source>
        <strain evidence="5">237g6f4</strain>
        <tissue evidence="5">Blood</tissue>
    </source>
</reference>
<evidence type="ECO:0000259" key="4">
    <source>
        <dbReference type="PROSITE" id="PS50853"/>
    </source>
</evidence>
<dbReference type="Pfam" id="PF00041">
    <property type="entry name" value="fn3"/>
    <property type="match status" value="1"/>
</dbReference>
<gene>
    <name evidence="5" type="ORF">GDO81_016383</name>
</gene>
<feature type="region of interest" description="Disordered" evidence="1">
    <location>
        <begin position="29"/>
        <end position="54"/>
    </location>
</feature>
<dbReference type="PROSITE" id="PS50853">
    <property type="entry name" value="FN3"/>
    <property type="match status" value="1"/>
</dbReference>
<dbReference type="InterPro" id="IPR003961">
    <property type="entry name" value="FN3_dom"/>
</dbReference>
<sequence>MAPPLPLLLLPLMLFTSGFAEESIISISLTPDTPTSDINQTSVTQRPTQSRQTTPERIKFIVGGSDYEYEDDETTVAYTSPGPKLSCQYDRCEHLAPTCEEIQRKAGGHCLCPGIYGPEYKPEFPPLKEVLIGETQMTVHWCSPSSTVRGYRILHREPGGSMEKGPELNASFRSYTIENLKYSSPYIVCVVAFNEAGESQVDDGEEKPVGGLPGPCRSVYTSMQTLYIGIGIGLAAVVGLMIILGYFLWTRKANKTKRGTNLDKSGTTNYIYKAGSIDPL</sequence>
<feature type="chain" id="PRO_5044000735" description="Fibronectin type-III domain-containing protein" evidence="3">
    <location>
        <begin position="21"/>
        <end position="280"/>
    </location>
</feature>
<feature type="transmembrane region" description="Helical" evidence="2">
    <location>
        <begin position="226"/>
        <end position="249"/>
    </location>
</feature>
<evidence type="ECO:0000256" key="2">
    <source>
        <dbReference type="SAM" id="Phobius"/>
    </source>
</evidence>